<feature type="transmembrane region" description="Helical" evidence="8">
    <location>
        <begin position="174"/>
        <end position="195"/>
    </location>
</feature>
<evidence type="ECO:0000259" key="9">
    <source>
        <dbReference type="Pfam" id="PF13231"/>
    </source>
</evidence>
<evidence type="ECO:0000256" key="1">
    <source>
        <dbReference type="ARBA" id="ARBA00004651"/>
    </source>
</evidence>
<organism evidence="10 11">
    <name type="scientific">Plastorhodobacter daqingensis</name>
    <dbReference type="NCBI Taxonomy" id="1387281"/>
    <lineage>
        <taxon>Bacteria</taxon>
        <taxon>Pseudomonadati</taxon>
        <taxon>Pseudomonadota</taxon>
        <taxon>Alphaproteobacteria</taxon>
        <taxon>Rhodobacterales</taxon>
        <taxon>Paracoccaceae</taxon>
        <taxon>Plastorhodobacter</taxon>
    </lineage>
</organism>
<feature type="transmembrane region" description="Helical" evidence="8">
    <location>
        <begin position="107"/>
        <end position="130"/>
    </location>
</feature>
<dbReference type="Proteomes" id="UP001596516">
    <property type="component" value="Unassembled WGS sequence"/>
</dbReference>
<dbReference type="GO" id="GO:0016757">
    <property type="term" value="F:glycosyltransferase activity"/>
    <property type="evidence" value="ECO:0007669"/>
    <property type="project" value="UniProtKB-KW"/>
</dbReference>
<keyword evidence="3 10" id="KW-0328">Glycosyltransferase</keyword>
<feature type="transmembrane region" description="Helical" evidence="8">
    <location>
        <begin position="12"/>
        <end position="33"/>
    </location>
</feature>
<sequence>MPKNVTHTDRRWLSLALLAILGLTLWRVALLPFSGIDLFVDESQYWLWGRELAFGHYSKPPMIGWVIRATTFLTGAEEGFDIRLALPILHGLTAVLILILAEELVDLPTAAVAAISYATLPAVSLGSILVSTDTPMLFFLAAALVCWVKLRAAPSLGGALLLGACLGLGMMSKYAMAYVFVGLGLVVALVPTWRIALRDGVVALLVAGLVVLPNVLWNLQHDMATLRHTADNAAWQGLQLNWGNALRFLAEQFAVAGPLVFAAILAQILFLRRTWEDEDTRALLLLALPALTVVLVQALISRAYANWAVGSYVAGVVLAAVWLSHRAPRLMIASLVINGLIALALPVAVTQAETLRRPDGVLLLKRHLGQEAISRRALDAARELGLDVIVAHDRGLLADLFYRTRDGGPSIYSLPLRNPVPHHYALLYPIPPGLDRPMLYLTFSGQARACDDPAVEQREVLGWTAGPGTAEGQRLSLLQVPPGCWN</sequence>
<evidence type="ECO:0000256" key="4">
    <source>
        <dbReference type="ARBA" id="ARBA00022679"/>
    </source>
</evidence>
<proteinExistence type="predicted"/>
<feature type="transmembrane region" description="Helical" evidence="8">
    <location>
        <begin position="201"/>
        <end position="219"/>
    </location>
</feature>
<dbReference type="InterPro" id="IPR050297">
    <property type="entry name" value="LipidA_mod_glycosyltrf_83"/>
</dbReference>
<keyword evidence="2" id="KW-1003">Cell membrane</keyword>
<feature type="domain" description="Glycosyltransferase RgtA/B/C/D-like" evidence="9">
    <location>
        <begin position="58"/>
        <end position="217"/>
    </location>
</feature>
<dbReference type="EMBL" id="JBHTFQ010000001">
    <property type="protein sequence ID" value="MFC7703163.1"/>
    <property type="molecule type" value="Genomic_DNA"/>
</dbReference>
<dbReference type="PANTHER" id="PTHR33908:SF11">
    <property type="entry name" value="MEMBRANE PROTEIN"/>
    <property type="match status" value="1"/>
</dbReference>
<gene>
    <name evidence="10" type="ORF">ACFQXB_03000</name>
</gene>
<feature type="transmembrane region" description="Helical" evidence="8">
    <location>
        <begin position="248"/>
        <end position="270"/>
    </location>
</feature>
<feature type="transmembrane region" description="Helical" evidence="8">
    <location>
        <begin position="330"/>
        <end position="349"/>
    </location>
</feature>
<protein>
    <submittedName>
        <fullName evidence="10">ArnT family glycosyltransferase</fullName>
        <ecNumber evidence="10">2.4.-.-</ecNumber>
    </submittedName>
</protein>
<keyword evidence="5 8" id="KW-0812">Transmembrane</keyword>
<dbReference type="PANTHER" id="PTHR33908">
    <property type="entry name" value="MANNOSYLTRANSFERASE YKCB-RELATED"/>
    <property type="match status" value="1"/>
</dbReference>
<dbReference type="EC" id="2.4.-.-" evidence="10"/>
<feature type="transmembrane region" description="Helical" evidence="8">
    <location>
        <begin position="282"/>
        <end position="300"/>
    </location>
</feature>
<evidence type="ECO:0000256" key="6">
    <source>
        <dbReference type="ARBA" id="ARBA00022989"/>
    </source>
</evidence>
<evidence type="ECO:0000256" key="5">
    <source>
        <dbReference type="ARBA" id="ARBA00022692"/>
    </source>
</evidence>
<evidence type="ECO:0000256" key="3">
    <source>
        <dbReference type="ARBA" id="ARBA00022676"/>
    </source>
</evidence>
<dbReference type="RefSeq" id="WP_377398864.1">
    <property type="nucleotide sequence ID" value="NZ_JBHTFQ010000001.1"/>
</dbReference>
<dbReference type="InterPro" id="IPR038731">
    <property type="entry name" value="RgtA/B/C-like"/>
</dbReference>
<reference evidence="11" key="1">
    <citation type="journal article" date="2019" name="Int. J. Syst. Evol. Microbiol.">
        <title>The Global Catalogue of Microorganisms (GCM) 10K type strain sequencing project: providing services to taxonomists for standard genome sequencing and annotation.</title>
        <authorList>
            <consortium name="The Broad Institute Genomics Platform"/>
            <consortium name="The Broad Institute Genome Sequencing Center for Infectious Disease"/>
            <person name="Wu L."/>
            <person name="Ma J."/>
        </authorList>
    </citation>
    <scope>NUCLEOTIDE SEQUENCE [LARGE SCALE GENOMIC DNA]</scope>
    <source>
        <strain evidence="11">CGMCC 1.12750</strain>
    </source>
</reference>
<feature type="transmembrane region" description="Helical" evidence="8">
    <location>
        <begin position="307"/>
        <end position="324"/>
    </location>
</feature>
<feature type="transmembrane region" description="Helical" evidence="8">
    <location>
        <begin position="136"/>
        <end position="162"/>
    </location>
</feature>
<accession>A0ABW2UGS0</accession>
<keyword evidence="4 10" id="KW-0808">Transferase</keyword>
<evidence type="ECO:0000256" key="2">
    <source>
        <dbReference type="ARBA" id="ARBA00022475"/>
    </source>
</evidence>
<evidence type="ECO:0000313" key="11">
    <source>
        <dbReference type="Proteomes" id="UP001596516"/>
    </source>
</evidence>
<comment type="subcellular location">
    <subcellularLocation>
        <location evidence="1">Cell membrane</location>
        <topology evidence="1">Multi-pass membrane protein</topology>
    </subcellularLocation>
</comment>
<comment type="caution">
    <text evidence="10">The sequence shown here is derived from an EMBL/GenBank/DDBJ whole genome shotgun (WGS) entry which is preliminary data.</text>
</comment>
<name>A0ABW2UGS0_9RHOB</name>
<dbReference type="Pfam" id="PF13231">
    <property type="entry name" value="PMT_2"/>
    <property type="match status" value="1"/>
</dbReference>
<evidence type="ECO:0000256" key="8">
    <source>
        <dbReference type="SAM" id="Phobius"/>
    </source>
</evidence>
<keyword evidence="6 8" id="KW-1133">Transmembrane helix</keyword>
<evidence type="ECO:0000313" key="10">
    <source>
        <dbReference type="EMBL" id="MFC7703163.1"/>
    </source>
</evidence>
<keyword evidence="11" id="KW-1185">Reference proteome</keyword>
<keyword evidence="7 8" id="KW-0472">Membrane</keyword>
<evidence type="ECO:0000256" key="7">
    <source>
        <dbReference type="ARBA" id="ARBA00023136"/>
    </source>
</evidence>